<dbReference type="Pfam" id="PF01408">
    <property type="entry name" value="GFO_IDH_MocA"/>
    <property type="match status" value="1"/>
</dbReference>
<sequence length="347" mass="38226">MTQGSWRWGILGAGAAANGMAAALQAVNGGIQAIASRREETARALAGRYGIDRVHASPEAMLQDPDLDVIYIASPHDSHHAWMKAAVQAGKHVLCEKAITLNARQLAEVVLLARAQGVVVAEAMTIYHMPLYRRLRALVDSGALGRVRLVQVNFGSWRVLDSQSRFFSRDLAGGALLDIGVYATAFARWFLDSAPHQVLTTVEMAPTGVDDQSGIILKNDRNQLVVMALSLRAKQPKRGVVVCEKGYIEINEYPRADEATVHWMDEARSETIRVGRREDALCYEVADMQHYLDTRQGEGDGVPPSLREAGVETPMPDDEVRQLTLSRDVMSVLTEVRRQWGLVYPGE</sequence>
<evidence type="ECO:0000259" key="5">
    <source>
        <dbReference type="Pfam" id="PF22725"/>
    </source>
</evidence>
<feature type="domain" description="GFO/IDH/MocA-like oxidoreductase" evidence="5">
    <location>
        <begin position="132"/>
        <end position="249"/>
    </location>
</feature>
<dbReference type="InterPro" id="IPR055170">
    <property type="entry name" value="GFO_IDH_MocA-like_dom"/>
</dbReference>
<protein>
    <submittedName>
        <fullName evidence="6">Oxidoreductase, NAD-binding domain protein</fullName>
    </submittedName>
</protein>
<dbReference type="Gene3D" id="3.30.360.10">
    <property type="entry name" value="Dihydrodipicolinate Reductase, domain 2"/>
    <property type="match status" value="1"/>
</dbReference>
<evidence type="ECO:0000256" key="3">
    <source>
        <dbReference type="SAM" id="MobiDB-lite"/>
    </source>
</evidence>
<accession>E7RUI8</accession>
<dbReference type="Proteomes" id="UP000011021">
    <property type="component" value="Unassembled WGS sequence"/>
</dbReference>
<keyword evidence="7" id="KW-1185">Reference proteome</keyword>
<dbReference type="InterPro" id="IPR050984">
    <property type="entry name" value="Gfo/Idh/MocA_domain"/>
</dbReference>
<keyword evidence="2" id="KW-0560">Oxidoreductase</keyword>
<reference evidence="6 7" key="1">
    <citation type="submission" date="2010-12" db="EMBL/GenBank/DDBJ databases">
        <authorList>
            <person name="Muzny D."/>
            <person name="Qin X."/>
            <person name="Deng J."/>
            <person name="Jiang H."/>
            <person name="Liu Y."/>
            <person name="Qu J."/>
            <person name="Song X.-Z."/>
            <person name="Zhang L."/>
            <person name="Thornton R."/>
            <person name="Coyle M."/>
            <person name="Francisco L."/>
            <person name="Jackson L."/>
            <person name="Javaid M."/>
            <person name="Korchina V."/>
            <person name="Kovar C."/>
            <person name="Mata R."/>
            <person name="Mathew T."/>
            <person name="Ngo R."/>
            <person name="Nguyen L."/>
            <person name="Nguyen N."/>
            <person name="Okwuonu G."/>
            <person name="Ongeri F."/>
            <person name="Pham C."/>
            <person name="Simmons D."/>
            <person name="Wilczek-Boney K."/>
            <person name="Hale W."/>
            <person name="Jakkamsetti A."/>
            <person name="Pham P."/>
            <person name="Ruth R."/>
            <person name="San Lucas F."/>
            <person name="Warren J."/>
            <person name="Zhang J."/>
            <person name="Zhao Z."/>
            <person name="Zhou C."/>
            <person name="Zhu D."/>
            <person name="Lee S."/>
            <person name="Bess C."/>
            <person name="Blankenburg K."/>
            <person name="Forbes L."/>
            <person name="Fu Q."/>
            <person name="Gubbala S."/>
            <person name="Hirani K."/>
            <person name="Jayaseelan J.C."/>
            <person name="Lara F."/>
            <person name="Munidasa M."/>
            <person name="Palculict T."/>
            <person name="Patil S."/>
            <person name="Pu L.-L."/>
            <person name="Saada N."/>
            <person name="Tang L."/>
            <person name="Weissenberger G."/>
            <person name="Zhu Y."/>
            <person name="Hemphill L."/>
            <person name="Shang Y."/>
            <person name="Youmans B."/>
            <person name="Ayvaz T."/>
            <person name="Ross M."/>
            <person name="Santibanez J."/>
            <person name="Aqrawi P."/>
            <person name="Gross S."/>
            <person name="Joshi V."/>
            <person name="Fowler G."/>
            <person name="Nazareth L."/>
            <person name="Reid J."/>
            <person name="Worley K."/>
            <person name="Petrosino J."/>
            <person name="Highlander S."/>
            <person name="Gibbs R."/>
        </authorList>
    </citation>
    <scope>NUCLEOTIDE SEQUENCE [LARGE SCALE GENOMIC DNA]</scope>
    <source>
        <strain evidence="6 7">ATCC 51599</strain>
    </source>
</reference>
<evidence type="ECO:0000256" key="1">
    <source>
        <dbReference type="ARBA" id="ARBA00010928"/>
    </source>
</evidence>
<dbReference type="STRING" id="887898.HMPREF0551_0154"/>
<name>E7RUI8_9BURK</name>
<feature type="domain" description="Gfo/Idh/MocA-like oxidoreductase N-terminal" evidence="4">
    <location>
        <begin position="7"/>
        <end position="121"/>
    </location>
</feature>
<dbReference type="Pfam" id="PF22725">
    <property type="entry name" value="GFO_IDH_MocA_C3"/>
    <property type="match status" value="1"/>
</dbReference>
<dbReference type="PANTHER" id="PTHR22604">
    <property type="entry name" value="OXIDOREDUCTASES"/>
    <property type="match status" value="1"/>
</dbReference>
<dbReference type="eggNOG" id="COG0673">
    <property type="taxonomic scope" value="Bacteria"/>
</dbReference>
<dbReference type="GO" id="GO:0016491">
    <property type="term" value="F:oxidoreductase activity"/>
    <property type="evidence" value="ECO:0007669"/>
    <property type="project" value="UniProtKB-KW"/>
</dbReference>
<dbReference type="SUPFAM" id="SSF55347">
    <property type="entry name" value="Glyceraldehyde-3-phosphate dehydrogenase-like, C-terminal domain"/>
    <property type="match status" value="1"/>
</dbReference>
<proteinExistence type="inferred from homology"/>
<dbReference type="HOGENOM" id="CLU_023194_7_2_4"/>
<comment type="similarity">
    <text evidence="1">Belongs to the Gfo/Idh/MocA family.</text>
</comment>
<dbReference type="Gene3D" id="3.40.50.720">
    <property type="entry name" value="NAD(P)-binding Rossmann-like Domain"/>
    <property type="match status" value="1"/>
</dbReference>
<dbReference type="InterPro" id="IPR036291">
    <property type="entry name" value="NAD(P)-bd_dom_sf"/>
</dbReference>
<organism evidence="6 7">
    <name type="scientific">Lautropia mirabilis ATCC 51599</name>
    <dbReference type="NCBI Taxonomy" id="887898"/>
    <lineage>
        <taxon>Bacteria</taxon>
        <taxon>Pseudomonadati</taxon>
        <taxon>Pseudomonadota</taxon>
        <taxon>Betaproteobacteria</taxon>
        <taxon>Burkholderiales</taxon>
        <taxon>Burkholderiaceae</taxon>
        <taxon>Lautropia</taxon>
    </lineage>
</organism>
<evidence type="ECO:0000313" key="6">
    <source>
        <dbReference type="EMBL" id="EFV95971.1"/>
    </source>
</evidence>
<dbReference type="PANTHER" id="PTHR22604:SF105">
    <property type="entry name" value="TRANS-1,2-DIHYDROBENZENE-1,2-DIOL DEHYDROGENASE"/>
    <property type="match status" value="1"/>
</dbReference>
<dbReference type="SUPFAM" id="SSF51735">
    <property type="entry name" value="NAD(P)-binding Rossmann-fold domains"/>
    <property type="match status" value="1"/>
</dbReference>
<feature type="region of interest" description="Disordered" evidence="3">
    <location>
        <begin position="294"/>
        <end position="315"/>
    </location>
</feature>
<dbReference type="AlphaFoldDB" id="E7RUI8"/>
<dbReference type="RefSeq" id="WP_005671911.1">
    <property type="nucleotide sequence ID" value="NZ_CP146288.1"/>
</dbReference>
<comment type="caution">
    <text evidence="6">The sequence shown here is derived from an EMBL/GenBank/DDBJ whole genome shotgun (WGS) entry which is preliminary data.</text>
</comment>
<evidence type="ECO:0000313" key="7">
    <source>
        <dbReference type="Proteomes" id="UP000011021"/>
    </source>
</evidence>
<dbReference type="EMBL" id="AEQP01000001">
    <property type="protein sequence ID" value="EFV95971.1"/>
    <property type="molecule type" value="Genomic_DNA"/>
</dbReference>
<dbReference type="InterPro" id="IPR000683">
    <property type="entry name" value="Gfo/Idh/MocA-like_OxRdtase_N"/>
</dbReference>
<gene>
    <name evidence="6" type="ORF">HMPREF0551_0154</name>
</gene>
<evidence type="ECO:0000259" key="4">
    <source>
        <dbReference type="Pfam" id="PF01408"/>
    </source>
</evidence>
<dbReference type="GO" id="GO:0000166">
    <property type="term" value="F:nucleotide binding"/>
    <property type="evidence" value="ECO:0007669"/>
    <property type="project" value="InterPro"/>
</dbReference>
<evidence type="ECO:0000256" key="2">
    <source>
        <dbReference type="ARBA" id="ARBA00023002"/>
    </source>
</evidence>